<dbReference type="InterPro" id="IPR000648">
    <property type="entry name" value="Oxysterol-bd"/>
</dbReference>
<comment type="caution">
    <text evidence="2">The sequence shown here is derived from an EMBL/GenBank/DDBJ whole genome shotgun (WGS) entry which is preliminary data.</text>
</comment>
<dbReference type="Proteomes" id="UP001335648">
    <property type="component" value="Unassembled WGS sequence"/>
</dbReference>
<accession>A0AAN8GYN3</accession>
<dbReference type="GO" id="GO:0015485">
    <property type="term" value="F:cholesterol binding"/>
    <property type="evidence" value="ECO:0007669"/>
    <property type="project" value="TreeGrafter"/>
</dbReference>
<dbReference type="FunFam" id="3.30.70.3490:FF:000001">
    <property type="entry name" value="Oxysterol-binding protein"/>
    <property type="match status" value="1"/>
</dbReference>
<protein>
    <submittedName>
        <fullName evidence="2">Uncharacterized protein</fullName>
    </submittedName>
</protein>
<feature type="region of interest" description="Disordered" evidence="1">
    <location>
        <begin position="87"/>
        <end position="110"/>
    </location>
</feature>
<organism evidence="2 3">
    <name type="scientific">Champsocephalus esox</name>
    <name type="common">pike icefish</name>
    <dbReference type="NCBI Taxonomy" id="159716"/>
    <lineage>
        <taxon>Eukaryota</taxon>
        <taxon>Metazoa</taxon>
        <taxon>Chordata</taxon>
        <taxon>Craniata</taxon>
        <taxon>Vertebrata</taxon>
        <taxon>Euteleostomi</taxon>
        <taxon>Actinopterygii</taxon>
        <taxon>Neopterygii</taxon>
        <taxon>Teleostei</taxon>
        <taxon>Neoteleostei</taxon>
        <taxon>Acanthomorphata</taxon>
        <taxon>Eupercaria</taxon>
        <taxon>Perciformes</taxon>
        <taxon>Notothenioidei</taxon>
        <taxon>Channichthyidae</taxon>
        <taxon>Champsocephalus</taxon>
    </lineage>
</organism>
<dbReference type="AlphaFoldDB" id="A0AAN8GYN3"/>
<sequence length="134" mass="15627">MLLLISHRVTAEVKHNQTGNIVCKAQGEWNGVLEFTYSNGENKVIDTSKHPIIKKKIQPIEKQGQYESRRLWQHVTASLKGGHLDAATDHKRCLEDRQRRETKQRAASHSPWKPKYFIKEGEGWMYHNPLWKAQ</sequence>
<dbReference type="GO" id="GO:0016020">
    <property type="term" value="C:membrane"/>
    <property type="evidence" value="ECO:0007669"/>
    <property type="project" value="TreeGrafter"/>
</dbReference>
<dbReference type="SUPFAM" id="SSF144000">
    <property type="entry name" value="Oxysterol-binding protein-like"/>
    <property type="match status" value="1"/>
</dbReference>
<dbReference type="PANTHER" id="PTHR10972:SF47">
    <property type="entry name" value="OXYSTEROL-BINDING PROTEIN-RELATED PROTEIN 10"/>
    <property type="match status" value="1"/>
</dbReference>
<proteinExistence type="predicted"/>
<dbReference type="Gene3D" id="2.40.160.120">
    <property type="match status" value="1"/>
</dbReference>
<reference evidence="2 3" key="1">
    <citation type="journal article" date="2023" name="Mol. Biol. Evol.">
        <title>Genomics of Secondarily Temperate Adaptation in the Only Non-Antarctic Icefish.</title>
        <authorList>
            <person name="Rivera-Colon A.G."/>
            <person name="Rayamajhi N."/>
            <person name="Minhas B.F."/>
            <person name="Madrigal G."/>
            <person name="Bilyk K.T."/>
            <person name="Yoon V."/>
            <person name="Hune M."/>
            <person name="Gregory S."/>
            <person name="Cheng C.H.C."/>
            <person name="Catchen J.M."/>
        </authorList>
    </citation>
    <scope>NUCLEOTIDE SEQUENCE [LARGE SCALE GENOMIC DNA]</scope>
    <source>
        <strain evidence="2">JC2023a</strain>
    </source>
</reference>
<dbReference type="PANTHER" id="PTHR10972">
    <property type="entry name" value="OXYSTEROL-BINDING PROTEIN-RELATED"/>
    <property type="match status" value="1"/>
</dbReference>
<name>A0AAN8GYN3_9TELE</name>
<dbReference type="Pfam" id="PF01237">
    <property type="entry name" value="Oxysterol_BP"/>
    <property type="match status" value="1"/>
</dbReference>
<gene>
    <name evidence="2" type="ORF">CesoFtcFv8_013217</name>
</gene>
<dbReference type="Gene3D" id="3.30.70.3490">
    <property type="match status" value="1"/>
</dbReference>
<evidence type="ECO:0000256" key="1">
    <source>
        <dbReference type="SAM" id="MobiDB-lite"/>
    </source>
</evidence>
<dbReference type="GO" id="GO:0005829">
    <property type="term" value="C:cytosol"/>
    <property type="evidence" value="ECO:0007669"/>
    <property type="project" value="TreeGrafter"/>
</dbReference>
<keyword evidence="3" id="KW-1185">Reference proteome</keyword>
<evidence type="ECO:0000313" key="2">
    <source>
        <dbReference type="EMBL" id="KAK5892869.1"/>
    </source>
</evidence>
<dbReference type="InterPro" id="IPR037239">
    <property type="entry name" value="OSBP_sf"/>
</dbReference>
<feature type="compositionally biased region" description="Basic and acidic residues" evidence="1">
    <location>
        <begin position="87"/>
        <end position="104"/>
    </location>
</feature>
<dbReference type="EMBL" id="JAULUE010002055">
    <property type="protein sequence ID" value="KAK5892869.1"/>
    <property type="molecule type" value="Genomic_DNA"/>
</dbReference>
<evidence type="ECO:0000313" key="3">
    <source>
        <dbReference type="Proteomes" id="UP001335648"/>
    </source>
</evidence>